<comment type="function">
    <text evidence="13">Primarily acts as an independent SigF regulator that is sensitive to the osmosensory signal, mediating the cross talk of PknD with the SigF regulon. Possesses both phosphatase and kinase activities. The kinase domain functions as a classic anti-sigma factor-like kinase to phosphorylate the anti-anti-sigma factor domain at the canonical regulatory site, and the phosphatase domain antagonizes this activity.</text>
</comment>
<dbReference type="InterPro" id="IPR036457">
    <property type="entry name" value="PPM-type-like_dom_sf"/>
</dbReference>
<dbReference type="InterPro" id="IPR003594">
    <property type="entry name" value="HATPase_dom"/>
</dbReference>
<evidence type="ECO:0000256" key="10">
    <source>
        <dbReference type="ARBA" id="ARBA00022912"/>
    </source>
</evidence>
<evidence type="ECO:0000259" key="17">
    <source>
        <dbReference type="SMART" id="SM00331"/>
    </source>
</evidence>
<dbReference type="AlphaFoldDB" id="A0A9W4H2H6"/>
<dbReference type="PANTHER" id="PTHR43156">
    <property type="entry name" value="STAGE II SPORULATION PROTEIN E-RELATED"/>
    <property type="match status" value="1"/>
</dbReference>
<keyword evidence="2" id="KW-0597">Phosphoprotein</keyword>
<keyword evidence="8" id="KW-0067">ATP-binding</keyword>
<evidence type="ECO:0000256" key="12">
    <source>
        <dbReference type="ARBA" id="ARBA00047761"/>
    </source>
</evidence>
<dbReference type="EMBL" id="CAJVAX010000018">
    <property type="protein sequence ID" value="CAG7645547.1"/>
    <property type="molecule type" value="Genomic_DNA"/>
</dbReference>
<dbReference type="FunFam" id="3.30.565.10:FF:000028">
    <property type="entry name" value="PAS sensor protein"/>
    <property type="match status" value="1"/>
</dbReference>
<evidence type="ECO:0000256" key="6">
    <source>
        <dbReference type="ARBA" id="ARBA00022777"/>
    </source>
</evidence>
<dbReference type="InterPro" id="IPR052016">
    <property type="entry name" value="Bact_Sigma-Reg"/>
</dbReference>
<sequence>MEEQRAAAGSRPTTRAGALLTRVLPSAALLAAAGLLLAAPPDDHFGLLVAVVPFLAAAVHGVQATAVIGALSVAVFAALRQWRTEDEPEVAVIKLALVSAAAAVAVLISQARSREQRLNRARDIALALQEGLLPQAIPRSSAVDVCQRYVPTDAEAGVGGDWFDVIRLSGARVALVMGDVVGHGVRAAATMGRLRTAVRTLADLDLAPDEVLARMDDLAEQLDEDGSHGLGATCLYLVYDPVSGVCTLASAGHTPPALLRPDGTVDFPQLVEHPPLGMGGTPFTATELTLAEGTVIALYTDGLLDLRHRTADTALAAVGRALGPPGASLQQLCDRVYAEAPADSDDDVAVMLARVKSVPGDRVATWHLPADPRSAGTARSAAAERLAAWGLEEAQFTTELVVSELVTNAVRHATAPITLRVIRDDTLICEVSDGSSNAPHMRLARLTDEGGRGLYLVGRLAERWGTRYTGTGKTIWVEQSL</sequence>
<dbReference type="GO" id="GO:0004722">
    <property type="term" value="F:protein serine/threonine phosphatase activity"/>
    <property type="evidence" value="ECO:0007669"/>
    <property type="project" value="UniProtKB-EC"/>
</dbReference>
<dbReference type="Proteomes" id="UP001153328">
    <property type="component" value="Unassembled WGS sequence"/>
</dbReference>
<feature type="transmembrane region" description="Helical" evidence="16">
    <location>
        <begin position="45"/>
        <end position="78"/>
    </location>
</feature>
<evidence type="ECO:0000256" key="1">
    <source>
        <dbReference type="ARBA" id="ARBA00013081"/>
    </source>
</evidence>
<evidence type="ECO:0000256" key="4">
    <source>
        <dbReference type="ARBA" id="ARBA00022723"/>
    </source>
</evidence>
<keyword evidence="6 18" id="KW-0418">Kinase</keyword>
<dbReference type="Gene3D" id="3.60.40.10">
    <property type="entry name" value="PPM-type phosphatase domain"/>
    <property type="match status" value="1"/>
</dbReference>
<proteinExistence type="predicted"/>
<dbReference type="GO" id="GO:0046872">
    <property type="term" value="F:metal ion binding"/>
    <property type="evidence" value="ECO:0007669"/>
    <property type="project" value="UniProtKB-KW"/>
</dbReference>
<feature type="domain" description="PPM-type phosphatase" evidence="17">
    <location>
        <begin position="143"/>
        <end position="355"/>
    </location>
</feature>
<accession>A0A9W4H2H6</accession>
<keyword evidence="19" id="KW-1185">Reference proteome</keyword>
<gene>
    <name evidence="18" type="ORF">SBRY_40184</name>
</gene>
<evidence type="ECO:0000313" key="19">
    <source>
        <dbReference type="Proteomes" id="UP001153328"/>
    </source>
</evidence>
<evidence type="ECO:0000256" key="2">
    <source>
        <dbReference type="ARBA" id="ARBA00022553"/>
    </source>
</evidence>
<dbReference type="RefSeq" id="WP_205048253.1">
    <property type="nucleotide sequence ID" value="NZ_CAJVAX010000018.1"/>
</dbReference>
<keyword evidence="16" id="KW-0472">Membrane</keyword>
<keyword evidence="9" id="KW-0460">Magnesium</keyword>
<evidence type="ECO:0000256" key="13">
    <source>
        <dbReference type="ARBA" id="ARBA00056274"/>
    </source>
</evidence>
<feature type="transmembrane region" description="Helical" evidence="16">
    <location>
        <begin position="90"/>
        <end position="108"/>
    </location>
</feature>
<evidence type="ECO:0000256" key="16">
    <source>
        <dbReference type="SAM" id="Phobius"/>
    </source>
</evidence>
<reference evidence="18" key="1">
    <citation type="submission" date="2021-06" db="EMBL/GenBank/DDBJ databases">
        <authorList>
            <person name="Arsene-Ploetze F."/>
        </authorList>
    </citation>
    <scope>NUCLEOTIDE SEQUENCE</scope>
    <source>
        <strain evidence="18">SBRY1</strain>
    </source>
</reference>
<dbReference type="CDD" id="cd16936">
    <property type="entry name" value="HATPase_RsbW-like"/>
    <property type="match status" value="1"/>
</dbReference>
<dbReference type="SMART" id="SM00331">
    <property type="entry name" value="PP2C_SIG"/>
    <property type="match status" value="1"/>
</dbReference>
<keyword evidence="10" id="KW-0904">Protein phosphatase</keyword>
<evidence type="ECO:0000256" key="15">
    <source>
        <dbReference type="ARBA" id="ARBA00081350"/>
    </source>
</evidence>
<keyword evidence="4" id="KW-0479">Metal-binding</keyword>
<dbReference type="SUPFAM" id="SSF81606">
    <property type="entry name" value="PP2C-like"/>
    <property type="match status" value="1"/>
</dbReference>
<dbReference type="InterPro" id="IPR036890">
    <property type="entry name" value="HATPase_C_sf"/>
</dbReference>
<evidence type="ECO:0000256" key="9">
    <source>
        <dbReference type="ARBA" id="ARBA00022842"/>
    </source>
</evidence>
<dbReference type="Gene3D" id="3.30.565.10">
    <property type="entry name" value="Histidine kinase-like ATPase, C-terminal domain"/>
    <property type="match status" value="1"/>
</dbReference>
<keyword evidence="16" id="KW-1133">Transmembrane helix</keyword>
<dbReference type="FunFam" id="3.60.40.10:FF:000005">
    <property type="entry name" value="Serine/threonine protein phosphatase"/>
    <property type="match status" value="1"/>
</dbReference>
<dbReference type="GO" id="GO:0005524">
    <property type="term" value="F:ATP binding"/>
    <property type="evidence" value="ECO:0007669"/>
    <property type="project" value="UniProtKB-KW"/>
</dbReference>
<evidence type="ECO:0000256" key="14">
    <source>
        <dbReference type="ARBA" id="ARBA00075117"/>
    </source>
</evidence>
<dbReference type="EC" id="3.1.3.16" evidence="1"/>
<protein>
    <recommendedName>
        <fullName evidence="1">protein-serine/threonine phosphatase</fullName>
        <ecNumber evidence="1">3.1.3.16</ecNumber>
    </recommendedName>
    <alternativeName>
        <fullName evidence="15">Protein-serine/threonine phosphatase</fullName>
    </alternativeName>
    <alternativeName>
        <fullName evidence="14">Serine/threonine-protein kinase</fullName>
    </alternativeName>
</protein>
<keyword evidence="16" id="KW-0812">Transmembrane</keyword>
<evidence type="ECO:0000256" key="5">
    <source>
        <dbReference type="ARBA" id="ARBA00022741"/>
    </source>
</evidence>
<organism evidence="18 19">
    <name type="scientific">Actinacidiphila bryophytorum</name>
    <dbReference type="NCBI Taxonomy" id="1436133"/>
    <lineage>
        <taxon>Bacteria</taxon>
        <taxon>Bacillati</taxon>
        <taxon>Actinomycetota</taxon>
        <taxon>Actinomycetes</taxon>
        <taxon>Kitasatosporales</taxon>
        <taxon>Streptomycetaceae</taxon>
        <taxon>Actinacidiphila</taxon>
    </lineage>
</organism>
<dbReference type="Pfam" id="PF13581">
    <property type="entry name" value="HATPase_c_2"/>
    <property type="match status" value="1"/>
</dbReference>
<feature type="transmembrane region" description="Helical" evidence="16">
    <location>
        <begin position="20"/>
        <end position="39"/>
    </location>
</feature>
<keyword evidence="11" id="KW-0464">Manganese</keyword>
<dbReference type="PANTHER" id="PTHR43156:SF2">
    <property type="entry name" value="STAGE II SPORULATION PROTEIN E"/>
    <property type="match status" value="1"/>
</dbReference>
<evidence type="ECO:0000256" key="3">
    <source>
        <dbReference type="ARBA" id="ARBA00022679"/>
    </source>
</evidence>
<keyword evidence="3" id="KW-0808">Transferase</keyword>
<keyword evidence="5" id="KW-0547">Nucleotide-binding</keyword>
<comment type="caution">
    <text evidence="18">The sequence shown here is derived from an EMBL/GenBank/DDBJ whole genome shotgun (WGS) entry which is preliminary data.</text>
</comment>
<evidence type="ECO:0000256" key="7">
    <source>
        <dbReference type="ARBA" id="ARBA00022801"/>
    </source>
</evidence>
<name>A0A9W4H2H6_9ACTN</name>
<evidence type="ECO:0000313" key="18">
    <source>
        <dbReference type="EMBL" id="CAG7645547.1"/>
    </source>
</evidence>
<evidence type="ECO:0000256" key="8">
    <source>
        <dbReference type="ARBA" id="ARBA00022840"/>
    </source>
</evidence>
<comment type="catalytic activity">
    <reaction evidence="12">
        <text>O-phospho-L-seryl-[protein] + H2O = L-seryl-[protein] + phosphate</text>
        <dbReference type="Rhea" id="RHEA:20629"/>
        <dbReference type="Rhea" id="RHEA-COMP:9863"/>
        <dbReference type="Rhea" id="RHEA-COMP:11604"/>
        <dbReference type="ChEBI" id="CHEBI:15377"/>
        <dbReference type="ChEBI" id="CHEBI:29999"/>
        <dbReference type="ChEBI" id="CHEBI:43474"/>
        <dbReference type="ChEBI" id="CHEBI:83421"/>
        <dbReference type="EC" id="3.1.3.16"/>
    </reaction>
</comment>
<evidence type="ECO:0000256" key="11">
    <source>
        <dbReference type="ARBA" id="ARBA00023211"/>
    </source>
</evidence>
<dbReference type="InterPro" id="IPR001932">
    <property type="entry name" value="PPM-type_phosphatase-like_dom"/>
</dbReference>
<dbReference type="Pfam" id="PF07228">
    <property type="entry name" value="SpoIIE"/>
    <property type="match status" value="1"/>
</dbReference>
<keyword evidence="7" id="KW-0378">Hydrolase</keyword>
<dbReference type="GO" id="GO:0016301">
    <property type="term" value="F:kinase activity"/>
    <property type="evidence" value="ECO:0007669"/>
    <property type="project" value="UniProtKB-KW"/>
</dbReference>
<dbReference type="SUPFAM" id="SSF55874">
    <property type="entry name" value="ATPase domain of HSP90 chaperone/DNA topoisomerase II/histidine kinase"/>
    <property type="match status" value="1"/>
</dbReference>